<proteinExistence type="predicted"/>
<feature type="compositionally biased region" description="Basic and acidic residues" evidence="2">
    <location>
        <begin position="386"/>
        <end position="397"/>
    </location>
</feature>
<feature type="compositionally biased region" description="Acidic residues" evidence="2">
    <location>
        <begin position="445"/>
        <end position="459"/>
    </location>
</feature>
<evidence type="ECO:0000256" key="1">
    <source>
        <dbReference type="SAM" id="Coils"/>
    </source>
</evidence>
<dbReference type="OrthoDB" id="1935530at2759"/>
<accession>A0A565BN75</accession>
<feature type="compositionally biased region" description="Basic residues" evidence="2">
    <location>
        <begin position="87"/>
        <end position="99"/>
    </location>
</feature>
<feature type="coiled-coil region" evidence="1">
    <location>
        <begin position="690"/>
        <end position="751"/>
    </location>
</feature>
<dbReference type="AlphaFoldDB" id="A0A565BN75"/>
<feature type="region of interest" description="Disordered" evidence="2">
    <location>
        <begin position="301"/>
        <end position="326"/>
    </location>
</feature>
<keyword evidence="1" id="KW-0175">Coiled coil</keyword>
<protein>
    <submittedName>
        <fullName evidence="3">Uncharacterized protein</fullName>
    </submittedName>
</protein>
<dbReference type="PANTHER" id="PTHR35120:SF2">
    <property type="entry name" value="AMINOTRANSFERASE-LIKE PLANT MOBILE DOMAIN-CONTAINING PROTEIN"/>
    <property type="match status" value="1"/>
</dbReference>
<feature type="region of interest" description="Disordered" evidence="2">
    <location>
        <begin position="386"/>
        <end position="406"/>
    </location>
</feature>
<sequence length="770" mass="88502">MDSPSNPIDLRDQVSETISRSLSSIQESNVEAHIVAGEIRVAEPVSEDMAKSEEVEEADDPVSIEEDDADTMDPADSQAMSYCHGGGPKRKKGNNKKRKQLEEKSKEKLKVLIETLKPVPFKPIKTLDLSRYENLLKTLGLWDFVHLEFDQSISYDLVAQLIASYSHEGRCSYVNGSRIKLSRADLARALKLPSKKERVVILDEDKELLESDESIKFIEDIVSDWILLHCDDAWMMPDEVVEWRKGLKEKQMDKLDWAGLFWIMVEKELKAEPPLGDCYYASHMQMVIRSQKKDLLSEEAEVGGNDVKVEDSPNKSPEEDTPREQLRVEDVEVEEVGLKVNDDIAAVNQRMDDEAGGSKEEKYVEECMTELNLGQESVSEVAAVEERHHEEKPTDLEENKEEEDEKWLWNEDSHACSHFLRGYDGGDATAGDERTKTEGHREVGENEALEDVSEEEIEKDGEKQEGGFSLFPNEETLHGVDQENMMLDDDTSPLGYNSELQIHENSTGDFLASRAGMHMVPTSSVFGNGNKREIDHENDISYHFDNPASKRLRTDVGPSYDDKPVPFEVCMEQIKQLVDKAKLSYVEKDRACRESNMSQQIMLNELQRREDIIQQLHKDTYEEQQRKDLEIYKLENELRMMTSVLTGYRKALKDTQKERRKHFKRCPLRDQSLYKDVKGSGGLVLSTGEIEKLRLKQEEEEGLRRALIERQVEEFESRWIKDFEVNLNRKVELLEEKLTGFQNKVKLLQETVSRRKVLDTPERFNATAET</sequence>
<comment type="caution">
    <text evidence="3">The sequence shown here is derived from an EMBL/GenBank/DDBJ whole genome shotgun (WGS) entry which is preliminary data.</text>
</comment>
<dbReference type="Proteomes" id="UP000489600">
    <property type="component" value="Unassembled WGS sequence"/>
</dbReference>
<feature type="region of interest" description="Disordered" evidence="2">
    <location>
        <begin position="43"/>
        <end position="102"/>
    </location>
</feature>
<gene>
    <name evidence="3" type="ORF">ANE_LOCUS13547</name>
</gene>
<feature type="compositionally biased region" description="Basic and acidic residues" evidence="2">
    <location>
        <begin position="307"/>
        <end position="326"/>
    </location>
</feature>
<dbReference type="EMBL" id="CABITT030000004">
    <property type="protein sequence ID" value="VVB03103.1"/>
    <property type="molecule type" value="Genomic_DNA"/>
</dbReference>
<feature type="compositionally biased region" description="Acidic residues" evidence="2">
    <location>
        <begin position="54"/>
        <end position="73"/>
    </location>
</feature>
<evidence type="ECO:0000256" key="2">
    <source>
        <dbReference type="SAM" id="MobiDB-lite"/>
    </source>
</evidence>
<keyword evidence="4" id="KW-1185">Reference proteome</keyword>
<organism evidence="3 4">
    <name type="scientific">Arabis nemorensis</name>
    <dbReference type="NCBI Taxonomy" id="586526"/>
    <lineage>
        <taxon>Eukaryota</taxon>
        <taxon>Viridiplantae</taxon>
        <taxon>Streptophyta</taxon>
        <taxon>Embryophyta</taxon>
        <taxon>Tracheophyta</taxon>
        <taxon>Spermatophyta</taxon>
        <taxon>Magnoliopsida</taxon>
        <taxon>eudicotyledons</taxon>
        <taxon>Gunneridae</taxon>
        <taxon>Pentapetalae</taxon>
        <taxon>rosids</taxon>
        <taxon>malvids</taxon>
        <taxon>Brassicales</taxon>
        <taxon>Brassicaceae</taxon>
        <taxon>Arabideae</taxon>
        <taxon>Arabis</taxon>
    </lineage>
</organism>
<feature type="compositionally biased region" description="Basic and acidic residues" evidence="2">
    <location>
        <begin position="431"/>
        <end position="444"/>
    </location>
</feature>
<name>A0A565BN75_9BRAS</name>
<evidence type="ECO:0000313" key="3">
    <source>
        <dbReference type="EMBL" id="VVB03103.1"/>
    </source>
</evidence>
<reference evidence="3" key="1">
    <citation type="submission" date="2019-07" db="EMBL/GenBank/DDBJ databases">
        <authorList>
            <person name="Dittberner H."/>
        </authorList>
    </citation>
    <scope>NUCLEOTIDE SEQUENCE [LARGE SCALE GENOMIC DNA]</scope>
</reference>
<dbReference type="PANTHER" id="PTHR35120">
    <property type="entry name" value="HISTONE ACETYLTRANSFERASE KAT6B-LIKE"/>
    <property type="match status" value="1"/>
</dbReference>
<feature type="region of interest" description="Disordered" evidence="2">
    <location>
        <begin position="423"/>
        <end position="472"/>
    </location>
</feature>
<evidence type="ECO:0000313" key="4">
    <source>
        <dbReference type="Proteomes" id="UP000489600"/>
    </source>
</evidence>